<feature type="transmembrane region" description="Helical" evidence="1">
    <location>
        <begin position="238"/>
        <end position="260"/>
    </location>
</feature>
<keyword evidence="1" id="KW-0812">Transmembrane</keyword>
<gene>
    <name evidence="2" type="ORF">A2628_02800</name>
</gene>
<dbReference type="Proteomes" id="UP000179221">
    <property type="component" value="Unassembled WGS sequence"/>
</dbReference>
<proteinExistence type="predicted"/>
<dbReference type="Gene3D" id="1.20.20.10">
    <property type="entry name" value="F1F0 ATP synthase subunit C"/>
    <property type="match status" value="1"/>
</dbReference>
<accession>A0A1F7YI93</accession>
<dbReference type="EMBL" id="MGGL01000007">
    <property type="protein sequence ID" value="OGM27047.1"/>
    <property type="molecule type" value="Genomic_DNA"/>
</dbReference>
<organism evidence="2 3">
    <name type="scientific">Candidatus Woesebacteria bacterium RIFCSPHIGHO2_01_FULL_40_22</name>
    <dbReference type="NCBI Taxonomy" id="1802499"/>
    <lineage>
        <taxon>Bacteria</taxon>
        <taxon>Candidatus Woeseibacteriota</taxon>
    </lineage>
</organism>
<dbReference type="InterPro" id="IPR038662">
    <property type="entry name" value="ATP_synth_F0_csu_sf"/>
</dbReference>
<feature type="transmembrane region" description="Helical" evidence="1">
    <location>
        <begin position="195"/>
        <end position="217"/>
    </location>
</feature>
<dbReference type="AlphaFoldDB" id="A0A1F7YI93"/>
<keyword evidence="1" id="KW-0472">Membrane</keyword>
<name>A0A1F7YI93_9BACT</name>
<evidence type="ECO:0000256" key="1">
    <source>
        <dbReference type="SAM" id="Phobius"/>
    </source>
</evidence>
<keyword evidence="1" id="KW-1133">Transmembrane helix</keyword>
<protein>
    <submittedName>
        <fullName evidence="2">Uncharacterized protein</fullName>
    </submittedName>
</protein>
<reference evidence="2 3" key="1">
    <citation type="journal article" date="2016" name="Nat. Commun.">
        <title>Thousands of microbial genomes shed light on interconnected biogeochemical processes in an aquifer system.</title>
        <authorList>
            <person name="Anantharaman K."/>
            <person name="Brown C.T."/>
            <person name="Hug L.A."/>
            <person name="Sharon I."/>
            <person name="Castelle C.J."/>
            <person name="Probst A.J."/>
            <person name="Thomas B.C."/>
            <person name="Singh A."/>
            <person name="Wilkins M.J."/>
            <person name="Karaoz U."/>
            <person name="Brodie E.L."/>
            <person name="Williams K.H."/>
            <person name="Hubbard S.S."/>
            <person name="Banfield J.F."/>
        </authorList>
    </citation>
    <scope>NUCLEOTIDE SEQUENCE [LARGE SCALE GENOMIC DNA]</scope>
</reference>
<sequence length="262" mass="27610">MKKRKNILCGIVFIFFIVGALNLNKPILAQISSSGLALSIKVDDSDKVQNGHIICSLDNGYGLCASPFATEMYGVVTDNPAAALEYEDKTDVKLVITSGTAVVKVTAANGNIKKGSLITTSTNPGVGQLADKNGYVLGTALESYEPANPTDIGEINVAINIHPAASISGARSDLLTVLREGISAPLFEPLASLRYILAALILLMAFVLGFAYFGRVSKTGVEAIGRNPLAGRMIQTSVMLHVIITAVIIIVGFAMAYVILIL</sequence>
<evidence type="ECO:0000313" key="2">
    <source>
        <dbReference type="EMBL" id="OGM27047.1"/>
    </source>
</evidence>
<comment type="caution">
    <text evidence="2">The sequence shown here is derived from an EMBL/GenBank/DDBJ whole genome shotgun (WGS) entry which is preliminary data.</text>
</comment>
<evidence type="ECO:0000313" key="3">
    <source>
        <dbReference type="Proteomes" id="UP000179221"/>
    </source>
</evidence>